<accession>A0ACC2ZZ53</accession>
<evidence type="ECO:0000313" key="1">
    <source>
        <dbReference type="EMBL" id="KAJ9652947.1"/>
    </source>
</evidence>
<keyword evidence="2" id="KW-1185">Reference proteome</keyword>
<reference evidence="1" key="1">
    <citation type="submission" date="2022-10" db="EMBL/GenBank/DDBJ databases">
        <title>Culturing micro-colonial fungi from biological soil crusts in the Mojave desert and describing Neophaeococcomyces mojavensis, and introducing the new genera and species Taxawa tesnikishii.</title>
        <authorList>
            <person name="Kurbessoian T."/>
            <person name="Stajich J.E."/>
        </authorList>
    </citation>
    <scope>NUCLEOTIDE SEQUENCE</scope>
    <source>
        <strain evidence="1">JES_112</strain>
    </source>
</reference>
<gene>
    <name evidence="1" type="ORF">H2198_007815</name>
</gene>
<sequence length="149" mass="15965">MRFFTLLSALTVLPAVMALPAPAKPVANSLHLREYVPSVALFSKRESCAATCGTVCYYQSTINTAVSNGYSLYKSGKEQGSSDYPHTYNNYEGFDFGVSGPYQEYPIMNNFKAYSGGSPGADRVIFNTQGNLAGVVTHTGASGNNFVSC</sequence>
<proteinExistence type="predicted"/>
<organism evidence="1 2">
    <name type="scientific">Neophaeococcomyces mojaviensis</name>
    <dbReference type="NCBI Taxonomy" id="3383035"/>
    <lineage>
        <taxon>Eukaryota</taxon>
        <taxon>Fungi</taxon>
        <taxon>Dikarya</taxon>
        <taxon>Ascomycota</taxon>
        <taxon>Pezizomycotina</taxon>
        <taxon>Eurotiomycetes</taxon>
        <taxon>Chaetothyriomycetidae</taxon>
        <taxon>Chaetothyriales</taxon>
        <taxon>Chaetothyriales incertae sedis</taxon>
        <taxon>Neophaeococcomyces</taxon>
    </lineage>
</organism>
<dbReference type="Proteomes" id="UP001172386">
    <property type="component" value="Unassembled WGS sequence"/>
</dbReference>
<name>A0ACC2ZZ53_9EURO</name>
<comment type="caution">
    <text evidence="1">The sequence shown here is derived from an EMBL/GenBank/DDBJ whole genome shotgun (WGS) entry which is preliminary data.</text>
</comment>
<evidence type="ECO:0000313" key="2">
    <source>
        <dbReference type="Proteomes" id="UP001172386"/>
    </source>
</evidence>
<dbReference type="EMBL" id="JAPDRQ010000175">
    <property type="protein sequence ID" value="KAJ9652947.1"/>
    <property type="molecule type" value="Genomic_DNA"/>
</dbReference>
<protein>
    <submittedName>
        <fullName evidence="1">Uncharacterized protein</fullName>
    </submittedName>
</protein>